<dbReference type="InterPro" id="IPR019080">
    <property type="entry name" value="YqaJ_viral_recombinase"/>
</dbReference>
<dbReference type="OrthoDB" id="1245848at2"/>
<organism evidence="2 3">
    <name type="scientific">Pseudomonas syringae</name>
    <dbReference type="NCBI Taxonomy" id="317"/>
    <lineage>
        <taxon>Bacteria</taxon>
        <taxon>Pseudomonadati</taxon>
        <taxon>Pseudomonadota</taxon>
        <taxon>Gammaproteobacteria</taxon>
        <taxon>Pseudomonadales</taxon>
        <taxon>Pseudomonadaceae</taxon>
        <taxon>Pseudomonas</taxon>
    </lineage>
</organism>
<dbReference type="Proteomes" id="UP000028631">
    <property type="component" value="Unassembled WGS sequence"/>
</dbReference>
<dbReference type="EMBL" id="JPQU01000109">
    <property type="protein sequence ID" value="KFE50105.1"/>
    <property type="molecule type" value="Genomic_DNA"/>
</dbReference>
<dbReference type="SUPFAM" id="SSF52980">
    <property type="entry name" value="Restriction endonuclease-like"/>
    <property type="match status" value="1"/>
</dbReference>
<evidence type="ECO:0000259" key="1">
    <source>
        <dbReference type="Pfam" id="PF09588"/>
    </source>
</evidence>
<dbReference type="PANTHER" id="PTHR46609">
    <property type="entry name" value="EXONUCLEASE, PHAGE-TYPE/RECB, C-TERMINAL DOMAIN-CONTAINING PROTEIN"/>
    <property type="match status" value="1"/>
</dbReference>
<dbReference type="InterPro" id="IPR011604">
    <property type="entry name" value="PDDEXK-like_dom_sf"/>
</dbReference>
<keyword evidence="3" id="KW-1185">Reference proteome</keyword>
<name>A0A085V3U2_PSESX</name>
<sequence length="205" mass="23004">MRIITDIKQGTPEWLALRLGIATASELDVLLVSGKGPAGFGVAAYTYMDQLIGERITEEAAEIPFQTKATIRGHELEAVARDLYERREEVSTQEVGIILNHGIGYSPDALVGANGLTEIKTKLPKFQVGVILADEVPKEHVPQCQGGLWASEREWIDFISYWPGMPLFVKRMYRDEVLIRKISERVKTFYEILDERMNKVLGIAA</sequence>
<dbReference type="InterPro" id="IPR051703">
    <property type="entry name" value="NF-kappa-B_Signaling_Reg"/>
</dbReference>
<keyword evidence="2" id="KW-0378">Hydrolase</keyword>
<dbReference type="GO" id="GO:0004527">
    <property type="term" value="F:exonuclease activity"/>
    <property type="evidence" value="ECO:0007669"/>
    <property type="project" value="UniProtKB-KW"/>
</dbReference>
<keyword evidence="2" id="KW-0540">Nuclease</keyword>
<dbReference type="Gene3D" id="3.90.320.10">
    <property type="match status" value="1"/>
</dbReference>
<dbReference type="InterPro" id="IPR011335">
    <property type="entry name" value="Restrct_endonuc-II-like"/>
</dbReference>
<dbReference type="RefSeq" id="WP_032631943.1">
    <property type="nucleotide sequence ID" value="NZ_JPQU01000109.1"/>
</dbReference>
<proteinExistence type="predicted"/>
<evidence type="ECO:0000313" key="2">
    <source>
        <dbReference type="EMBL" id="KFE50105.1"/>
    </source>
</evidence>
<feature type="domain" description="YqaJ viral recombinase" evidence="1">
    <location>
        <begin position="13"/>
        <end position="153"/>
    </location>
</feature>
<comment type="caution">
    <text evidence="2">The sequence shown here is derived from an EMBL/GenBank/DDBJ whole genome shotgun (WGS) entry which is preliminary data.</text>
</comment>
<dbReference type="Pfam" id="PF09588">
    <property type="entry name" value="YqaJ"/>
    <property type="match status" value="1"/>
</dbReference>
<dbReference type="PATRIC" id="fig|317.175.peg.5384"/>
<accession>A0A085V3U2</accession>
<protein>
    <submittedName>
        <fullName evidence="2">Exonuclease</fullName>
    </submittedName>
</protein>
<dbReference type="CDD" id="cd22343">
    <property type="entry name" value="PDDEXK_lambda_exonuclease-like"/>
    <property type="match status" value="1"/>
</dbReference>
<evidence type="ECO:0000313" key="3">
    <source>
        <dbReference type="Proteomes" id="UP000028631"/>
    </source>
</evidence>
<reference evidence="2 3" key="1">
    <citation type="submission" date="2014-07" db="EMBL/GenBank/DDBJ databases">
        <title>Draft Genome Sequences of Environmental Pseudomonas syringae strains.</title>
        <authorList>
            <person name="Baltrus D.A."/>
            <person name="Berge O."/>
            <person name="Morris C."/>
        </authorList>
    </citation>
    <scope>NUCLEOTIDE SEQUENCE [LARGE SCALE GENOMIC DNA]</scope>
    <source>
        <strain evidence="2 3">GAW0119</strain>
    </source>
</reference>
<gene>
    <name evidence="2" type="ORF">IV01_25825</name>
</gene>
<dbReference type="PANTHER" id="PTHR46609:SF6">
    <property type="entry name" value="EXONUCLEASE, PHAGE-TYPE_RECB, C-TERMINAL DOMAIN-CONTAINING PROTEIN-RELATED"/>
    <property type="match status" value="1"/>
</dbReference>
<keyword evidence="2" id="KW-0269">Exonuclease</keyword>
<dbReference type="AlphaFoldDB" id="A0A085V3U2"/>